<evidence type="ECO:0000256" key="1">
    <source>
        <dbReference type="ARBA" id="ARBA00007532"/>
    </source>
</evidence>
<dbReference type="GO" id="GO:0050660">
    <property type="term" value="F:flavin adenine dinucleotide binding"/>
    <property type="evidence" value="ECO:0007669"/>
    <property type="project" value="InterPro"/>
</dbReference>
<name>H5SV09_ACEAU</name>
<dbReference type="PANTHER" id="PTHR43014">
    <property type="entry name" value="MERCURIC REDUCTASE"/>
    <property type="match status" value="1"/>
</dbReference>
<dbReference type="SUPFAM" id="SSF51905">
    <property type="entry name" value="FAD/NAD(P)-binding domain"/>
    <property type="match status" value="1"/>
</dbReference>
<dbReference type="InterPro" id="IPR004099">
    <property type="entry name" value="Pyr_nucl-diS_OxRdtase_dimer"/>
</dbReference>
<dbReference type="GO" id="GO:0003955">
    <property type="term" value="F:NAD(P)H dehydrogenase (quinone) activity"/>
    <property type="evidence" value="ECO:0007669"/>
    <property type="project" value="TreeGrafter"/>
</dbReference>
<evidence type="ECO:0000256" key="3">
    <source>
        <dbReference type="ARBA" id="ARBA00022466"/>
    </source>
</evidence>
<feature type="binding site" evidence="14">
    <location>
        <position position="50"/>
    </location>
    <ligand>
        <name>FAD</name>
        <dbReference type="ChEBI" id="CHEBI:57692"/>
    </ligand>
</feature>
<reference evidence="19" key="1">
    <citation type="journal article" date="2005" name="Environ. Microbiol.">
        <title>Genetic and functional properties of uncultivated thermophilic crenarchaeotes from a subsurface gold mine as revealed by analysis of genome fragments.</title>
        <authorList>
            <person name="Nunoura T."/>
            <person name="Hirayama H."/>
            <person name="Takami H."/>
            <person name="Oida H."/>
            <person name="Nishi S."/>
            <person name="Shimamura S."/>
            <person name="Suzuki Y."/>
            <person name="Inagaki F."/>
            <person name="Takai K."/>
            <person name="Nealson K.H."/>
            <person name="Horikoshi K."/>
        </authorList>
    </citation>
    <scope>NUCLEOTIDE SEQUENCE</scope>
</reference>
<keyword evidence="11 16" id="KW-0676">Redox-active center</keyword>
<dbReference type="Gene3D" id="3.30.390.30">
    <property type="match status" value="1"/>
</dbReference>
<reference evidence="19" key="2">
    <citation type="journal article" date="2012" name="PLoS ONE">
        <title>A Deeply Branching Thermophilic Bacterium with an Ancient Acetyl-CoA Pathway Dominates a Subsurface Ecosystem.</title>
        <authorList>
            <person name="Takami H."/>
            <person name="Noguchi H."/>
            <person name="Takaki Y."/>
            <person name="Uchiyama I."/>
            <person name="Toyoda A."/>
            <person name="Nishi S."/>
            <person name="Chee G.-J."/>
            <person name="Arai W."/>
            <person name="Nunoura T."/>
            <person name="Itoh T."/>
            <person name="Hattori M."/>
            <person name="Takai K."/>
        </authorList>
    </citation>
    <scope>NUCLEOTIDE SEQUENCE</scope>
</reference>
<keyword evidence="3" id="KW-0475">Mercuric resistance</keyword>
<evidence type="ECO:0000256" key="8">
    <source>
        <dbReference type="ARBA" id="ARBA00022914"/>
    </source>
</evidence>
<comment type="catalytic activity">
    <reaction evidence="13 16">
        <text>N(6)-[(R)-dihydrolipoyl]-L-lysyl-[protein] + NAD(+) = N(6)-[(R)-lipoyl]-L-lysyl-[protein] + NADH + H(+)</text>
        <dbReference type="Rhea" id="RHEA:15045"/>
        <dbReference type="Rhea" id="RHEA-COMP:10474"/>
        <dbReference type="Rhea" id="RHEA-COMP:10475"/>
        <dbReference type="ChEBI" id="CHEBI:15378"/>
        <dbReference type="ChEBI" id="CHEBI:57540"/>
        <dbReference type="ChEBI" id="CHEBI:57945"/>
        <dbReference type="ChEBI" id="CHEBI:83099"/>
        <dbReference type="ChEBI" id="CHEBI:83100"/>
        <dbReference type="EC" id="1.8.1.4"/>
    </reaction>
</comment>
<dbReference type="PIRSF" id="PIRSF000350">
    <property type="entry name" value="Mercury_reductase_MerA"/>
    <property type="match status" value="1"/>
</dbReference>
<evidence type="ECO:0000256" key="6">
    <source>
        <dbReference type="ARBA" id="ARBA00022827"/>
    </source>
</evidence>
<dbReference type="InterPro" id="IPR006258">
    <property type="entry name" value="Lipoamide_DH"/>
</dbReference>
<dbReference type="NCBIfam" id="TIGR02053">
    <property type="entry name" value="MerA"/>
    <property type="match status" value="1"/>
</dbReference>
<keyword evidence="14" id="KW-0547">Nucleotide-binding</keyword>
<dbReference type="AlphaFoldDB" id="H5SV09"/>
<dbReference type="InterPro" id="IPR023753">
    <property type="entry name" value="FAD/NAD-binding_dom"/>
</dbReference>
<evidence type="ECO:0000256" key="15">
    <source>
        <dbReference type="PIRSR" id="PIRSR000350-4"/>
    </source>
</evidence>
<comment type="cofactor">
    <cofactor evidence="14 16">
        <name>FAD</name>
        <dbReference type="ChEBI" id="CHEBI:57692"/>
    </cofactor>
    <text evidence="14 16">Binds 1 FAD per subunit.</text>
</comment>
<feature type="binding site" evidence="14">
    <location>
        <begin position="176"/>
        <end position="183"/>
    </location>
    <ligand>
        <name>NAD(+)</name>
        <dbReference type="ChEBI" id="CHEBI:57540"/>
    </ligand>
</feature>
<evidence type="ECO:0000256" key="2">
    <source>
        <dbReference type="ARBA" id="ARBA00011738"/>
    </source>
</evidence>
<evidence type="ECO:0000256" key="11">
    <source>
        <dbReference type="ARBA" id="ARBA00023284"/>
    </source>
</evidence>
<keyword evidence="4 16" id="KW-0285">Flavoprotein</keyword>
<feature type="binding site" evidence="14">
    <location>
        <position position="266"/>
    </location>
    <ligand>
        <name>NAD(+)</name>
        <dbReference type="ChEBI" id="CHEBI:57540"/>
    </ligand>
</feature>
<evidence type="ECO:0000256" key="10">
    <source>
        <dbReference type="ARBA" id="ARBA00023157"/>
    </source>
</evidence>
<dbReference type="EMBL" id="AP011803">
    <property type="protein sequence ID" value="BAL59438.1"/>
    <property type="molecule type" value="Genomic_DNA"/>
</dbReference>
<dbReference type="InterPro" id="IPR016156">
    <property type="entry name" value="FAD/NAD-linked_Rdtase_dimer_sf"/>
</dbReference>
<dbReference type="PROSITE" id="PS00076">
    <property type="entry name" value="PYRIDINE_REDOX_1"/>
    <property type="match status" value="1"/>
</dbReference>
<dbReference type="Gene3D" id="3.50.50.60">
    <property type="entry name" value="FAD/NAD(P)-binding domain"/>
    <property type="match status" value="2"/>
</dbReference>
<evidence type="ECO:0000313" key="19">
    <source>
        <dbReference type="EMBL" id="BAL59438.1"/>
    </source>
</evidence>
<dbReference type="GO" id="GO:0016152">
    <property type="term" value="F:mercury (II) reductase (NADP+) activity"/>
    <property type="evidence" value="ECO:0007669"/>
    <property type="project" value="UniProtKB-EC"/>
</dbReference>
<dbReference type="InterPro" id="IPR036188">
    <property type="entry name" value="FAD/NAD-bd_sf"/>
</dbReference>
<feature type="binding site" evidence="14">
    <location>
        <position position="307"/>
    </location>
    <ligand>
        <name>FAD</name>
        <dbReference type="ChEBI" id="CHEBI:57692"/>
    </ligand>
</feature>
<dbReference type="GO" id="GO:0050787">
    <property type="term" value="P:detoxification of mercury ion"/>
    <property type="evidence" value="ECO:0007669"/>
    <property type="project" value="InterPro"/>
</dbReference>
<dbReference type="InterPro" id="IPR001100">
    <property type="entry name" value="Pyr_nuc-diS_OxRdtase"/>
</dbReference>
<evidence type="ECO:0000259" key="17">
    <source>
        <dbReference type="Pfam" id="PF02852"/>
    </source>
</evidence>
<organism evidence="19">
    <name type="scientific">Acetithermum autotrophicum</name>
    <dbReference type="NCBI Taxonomy" id="1446466"/>
    <lineage>
        <taxon>Bacteria</taxon>
        <taxon>Candidatus Bipolaricaulota</taxon>
        <taxon>Candidatus Acetithermum</taxon>
    </lineage>
</organism>
<comment type="catalytic activity">
    <reaction evidence="12">
        <text>Hg + NADP(+) + H(+) = Hg(2+) + NADPH</text>
        <dbReference type="Rhea" id="RHEA:23856"/>
        <dbReference type="ChEBI" id="CHEBI:15378"/>
        <dbReference type="ChEBI" id="CHEBI:16170"/>
        <dbReference type="ChEBI" id="CHEBI:16793"/>
        <dbReference type="ChEBI" id="CHEBI:57783"/>
        <dbReference type="ChEBI" id="CHEBI:58349"/>
        <dbReference type="EC" id="1.16.1.1"/>
    </reaction>
</comment>
<evidence type="ECO:0000256" key="9">
    <source>
        <dbReference type="ARBA" id="ARBA00023002"/>
    </source>
</evidence>
<keyword evidence="9 16" id="KW-0560">Oxidoreductase</keyword>
<gene>
    <name evidence="19" type="ORF">HGMM_OP4C074</name>
</gene>
<keyword evidence="10" id="KW-1015">Disulfide bond</keyword>
<dbReference type="SUPFAM" id="SSF55424">
    <property type="entry name" value="FAD/NAD-linked reductases, dimerisation (C-terminal) domain"/>
    <property type="match status" value="1"/>
</dbReference>
<feature type="domain" description="Pyridine nucleotide-disulphide oxidoreductase dimerisation" evidence="17">
    <location>
        <begin position="343"/>
        <end position="450"/>
    </location>
</feature>
<keyword evidence="7" id="KW-0521">NADP</keyword>
<dbReference type="FunFam" id="3.30.390.30:FF:000001">
    <property type="entry name" value="Dihydrolipoyl dehydrogenase"/>
    <property type="match status" value="1"/>
</dbReference>
<dbReference type="GO" id="GO:0050661">
    <property type="term" value="F:NADP binding"/>
    <property type="evidence" value="ECO:0007669"/>
    <property type="project" value="InterPro"/>
</dbReference>
<dbReference type="EC" id="1.8.1.4" evidence="16"/>
<dbReference type="PANTHER" id="PTHR43014:SF4">
    <property type="entry name" value="PYRIDINE NUCLEOTIDE-DISULFIDE OXIDOREDUCTASE RCLA-RELATED"/>
    <property type="match status" value="1"/>
</dbReference>
<feature type="domain" description="FAD/NAD(P)-binding" evidence="18">
    <location>
        <begin position="4"/>
        <end position="322"/>
    </location>
</feature>
<keyword evidence="5" id="KW-0479">Metal-binding</keyword>
<dbReference type="PRINTS" id="PR00411">
    <property type="entry name" value="PNDRDTASEI"/>
</dbReference>
<evidence type="ECO:0000256" key="13">
    <source>
        <dbReference type="ARBA" id="ARBA00049187"/>
    </source>
</evidence>
<evidence type="ECO:0000256" key="5">
    <source>
        <dbReference type="ARBA" id="ARBA00022723"/>
    </source>
</evidence>
<dbReference type="GO" id="GO:0045340">
    <property type="term" value="F:mercury ion binding"/>
    <property type="evidence" value="ECO:0007669"/>
    <property type="project" value="InterPro"/>
</dbReference>
<proteinExistence type="inferred from homology"/>
<evidence type="ECO:0000256" key="16">
    <source>
        <dbReference type="RuleBase" id="RU003692"/>
    </source>
</evidence>
<dbReference type="Pfam" id="PF02852">
    <property type="entry name" value="Pyr_redox_dim"/>
    <property type="match status" value="1"/>
</dbReference>
<dbReference type="InterPro" id="IPR012999">
    <property type="entry name" value="Pyr_OxRdtase_I_AS"/>
</dbReference>
<evidence type="ECO:0000256" key="14">
    <source>
        <dbReference type="PIRSR" id="PIRSR000350-3"/>
    </source>
</evidence>
<dbReference type="Pfam" id="PF07992">
    <property type="entry name" value="Pyr_redox_2"/>
    <property type="match status" value="1"/>
</dbReference>
<dbReference type="GO" id="GO:0004148">
    <property type="term" value="F:dihydrolipoyl dehydrogenase (NADH) activity"/>
    <property type="evidence" value="ECO:0007669"/>
    <property type="project" value="UniProtKB-EC"/>
</dbReference>
<comment type="miscellaneous">
    <text evidence="16">The active site is a redox-active disulfide bond.</text>
</comment>
<evidence type="ECO:0000259" key="18">
    <source>
        <dbReference type="Pfam" id="PF07992"/>
    </source>
</evidence>
<comment type="similarity">
    <text evidence="1 16">Belongs to the class-I pyridine nucleotide-disulfide oxidoreductase family.</text>
</comment>
<evidence type="ECO:0000256" key="12">
    <source>
        <dbReference type="ARBA" id="ARBA00048984"/>
    </source>
</evidence>
<evidence type="ECO:0000256" key="4">
    <source>
        <dbReference type="ARBA" id="ARBA00022630"/>
    </source>
</evidence>
<accession>H5SV09</accession>
<evidence type="ECO:0000256" key="7">
    <source>
        <dbReference type="ARBA" id="ARBA00022857"/>
    </source>
</evidence>
<dbReference type="PRINTS" id="PR00368">
    <property type="entry name" value="FADPNR"/>
</dbReference>
<comment type="subunit">
    <text evidence="2">Homodimer.</text>
</comment>
<keyword evidence="8" id="KW-0476">Mercury</keyword>
<keyword evidence="6 14" id="KW-0274">FAD</keyword>
<dbReference type="NCBIfam" id="TIGR01350">
    <property type="entry name" value="lipoamide_DH"/>
    <property type="match status" value="1"/>
</dbReference>
<protein>
    <recommendedName>
        <fullName evidence="16">Dihydrolipoyl dehydrogenase</fullName>
        <ecNumber evidence="16">1.8.1.4</ecNumber>
    </recommendedName>
</protein>
<dbReference type="InterPro" id="IPR021179">
    <property type="entry name" value="Mercury_reductase_MerA"/>
</dbReference>
<feature type="disulfide bond" description="Redox-active" evidence="15">
    <location>
        <begin position="41"/>
        <end position="46"/>
    </location>
</feature>
<keyword evidence="14 16" id="KW-0520">NAD</keyword>
<feature type="binding site" evidence="14">
    <location>
        <position position="199"/>
    </location>
    <ligand>
        <name>NAD(+)</name>
        <dbReference type="ChEBI" id="CHEBI:57540"/>
    </ligand>
</feature>
<sequence length="466" mass="49470">MIHYDLMIIGGGSAGFAAAIKAAELGAQVAIVEQGTIGGTCVNIGCVPSKTLIRAVETCYKCAYTHFEGLPSCPPPSDWQRVVHQKDELVAQLRQGKYIDVAKIYPTITIIHGQAKLTGGRSVAVNGKSYTPSKIILATGAAPWAPPTPGLKEAGFLDSTDALSLKALPRSLLVIGGGAIGLELGQLFARFGVKVTIVEAAPHIAPLEEPEISRALTEYLEDEGLEIHAGLRVLSVERASDGCCVHVERAGKRETFMGEQILVTTGRRPNTQNLGLELAGVKVGQGGKILVNEYLQTDNPDIYAAGDCIGEPMFVYVAAYAGGLAAENALTDAKRVYDLTALPRVTFTDPQIASVGLGEAQAKERGFTVKTALLSLKDVPRALVARDTRGLIKLVVDAETEKLLGAHVLAAEAGEVIQEATIAIRFGLTVRDLIETFHPYLTMVEGLKLAALTFEKDVTKLSCCAT</sequence>